<dbReference type="InterPro" id="IPR051531">
    <property type="entry name" value="N-acetyltransferase"/>
</dbReference>
<name>A0A0U5G3J0_ASPCI</name>
<feature type="region of interest" description="Disordered" evidence="1">
    <location>
        <begin position="1"/>
        <end position="53"/>
    </location>
</feature>
<gene>
    <name evidence="3" type="ORF">ASPCAL05243</name>
</gene>
<dbReference type="GO" id="GO:0016747">
    <property type="term" value="F:acyltransferase activity, transferring groups other than amino-acyl groups"/>
    <property type="evidence" value="ECO:0007669"/>
    <property type="project" value="InterPro"/>
</dbReference>
<dbReference type="PROSITE" id="PS51186">
    <property type="entry name" value="GNAT"/>
    <property type="match status" value="1"/>
</dbReference>
<protein>
    <recommendedName>
        <fullName evidence="2">N-acetyltransferase domain-containing protein</fullName>
    </recommendedName>
</protein>
<dbReference type="STRING" id="454130.A0A0U5G3J0"/>
<dbReference type="Proteomes" id="UP000054771">
    <property type="component" value="Unassembled WGS sequence"/>
</dbReference>
<dbReference type="OMA" id="MAVNQGS"/>
<dbReference type="CDD" id="cd04301">
    <property type="entry name" value="NAT_SF"/>
    <property type="match status" value="1"/>
</dbReference>
<dbReference type="AlphaFoldDB" id="A0A0U5G3J0"/>
<evidence type="ECO:0000313" key="4">
    <source>
        <dbReference type="Proteomes" id="UP000054771"/>
    </source>
</evidence>
<reference evidence="4" key="1">
    <citation type="journal article" date="2016" name="Genome Announc.">
        <title>Draft genome sequences of fungus Aspergillus calidoustus.</title>
        <authorList>
            <person name="Horn F."/>
            <person name="Linde J."/>
            <person name="Mattern D.J."/>
            <person name="Walther G."/>
            <person name="Guthke R."/>
            <person name="Scherlach K."/>
            <person name="Martin K."/>
            <person name="Brakhage A.A."/>
            <person name="Petzke L."/>
            <person name="Valiante V."/>
        </authorList>
    </citation>
    <scope>NUCLEOTIDE SEQUENCE [LARGE SCALE GENOMIC DNA]</scope>
    <source>
        <strain evidence="4">SF006504</strain>
    </source>
</reference>
<organism evidence="3 4">
    <name type="scientific">Aspergillus calidoustus</name>
    <dbReference type="NCBI Taxonomy" id="454130"/>
    <lineage>
        <taxon>Eukaryota</taxon>
        <taxon>Fungi</taxon>
        <taxon>Dikarya</taxon>
        <taxon>Ascomycota</taxon>
        <taxon>Pezizomycotina</taxon>
        <taxon>Eurotiomycetes</taxon>
        <taxon>Eurotiomycetidae</taxon>
        <taxon>Eurotiales</taxon>
        <taxon>Aspergillaceae</taxon>
        <taxon>Aspergillus</taxon>
        <taxon>Aspergillus subgen. Nidulantes</taxon>
    </lineage>
</organism>
<feature type="compositionally biased region" description="Polar residues" evidence="1">
    <location>
        <begin position="42"/>
        <end position="52"/>
    </location>
</feature>
<sequence length="256" mass="28961">MHPPIVGIQTYKGREVRSPSRSRHLQPLARPKLNRTPLGARLQSTPPHTKQNYGYPAAMPQATLQSARLKFVPLGQEHFEVTSKLDQDAEVMRYIGFGRPLTLDEAKQVHEWLLKSATSVPGLGTWVAYVGDEPVGWWILAPTPIDKDKPTENFSSERSEFGYRLLPQFWGKGYGKEGSKELLRHAFQDLGLNEVFGETMTVNAASRAVMAKCGLTHVDTWFNEYPTPPPGIEEGEVRYRITKEEWKSQQRSQSQS</sequence>
<evidence type="ECO:0000259" key="2">
    <source>
        <dbReference type="PROSITE" id="PS51186"/>
    </source>
</evidence>
<accession>A0A0U5G3J0</accession>
<evidence type="ECO:0000313" key="3">
    <source>
        <dbReference type="EMBL" id="CEL04111.1"/>
    </source>
</evidence>
<dbReference type="Gene3D" id="3.40.630.30">
    <property type="match status" value="1"/>
</dbReference>
<dbReference type="PANTHER" id="PTHR43792:SF16">
    <property type="entry name" value="N-ACETYLTRANSFERASE DOMAIN-CONTAINING PROTEIN"/>
    <property type="match status" value="1"/>
</dbReference>
<dbReference type="InterPro" id="IPR016181">
    <property type="entry name" value="Acyl_CoA_acyltransferase"/>
</dbReference>
<dbReference type="PANTHER" id="PTHR43792">
    <property type="entry name" value="GNAT FAMILY, PUTATIVE (AFU_ORTHOLOGUE AFUA_3G00765)-RELATED-RELATED"/>
    <property type="match status" value="1"/>
</dbReference>
<dbReference type="SUPFAM" id="SSF55729">
    <property type="entry name" value="Acyl-CoA N-acyltransferases (Nat)"/>
    <property type="match status" value="1"/>
</dbReference>
<dbReference type="OrthoDB" id="630895at2759"/>
<evidence type="ECO:0000256" key="1">
    <source>
        <dbReference type="SAM" id="MobiDB-lite"/>
    </source>
</evidence>
<proteinExistence type="predicted"/>
<dbReference type="Pfam" id="PF13302">
    <property type="entry name" value="Acetyltransf_3"/>
    <property type="match status" value="1"/>
</dbReference>
<dbReference type="InterPro" id="IPR000182">
    <property type="entry name" value="GNAT_dom"/>
</dbReference>
<feature type="domain" description="N-acetyltransferase" evidence="2">
    <location>
        <begin position="69"/>
        <end position="244"/>
    </location>
</feature>
<keyword evidence="4" id="KW-1185">Reference proteome</keyword>
<dbReference type="EMBL" id="CDMC01000004">
    <property type="protein sequence ID" value="CEL04111.1"/>
    <property type="molecule type" value="Genomic_DNA"/>
</dbReference>